<dbReference type="AlphaFoldDB" id="A0A3R8RQT6"/>
<dbReference type="InterPro" id="IPR017946">
    <property type="entry name" value="PLC-like_Pdiesterase_TIM-brl"/>
</dbReference>
<accession>A0A3R8RQT6</accession>
<feature type="domain" description="GP-PDE" evidence="1">
    <location>
        <begin position="39"/>
        <end position="123"/>
    </location>
</feature>
<dbReference type="Pfam" id="PF16387">
    <property type="entry name" value="DUF4996"/>
    <property type="match status" value="1"/>
</dbReference>
<protein>
    <recommendedName>
        <fullName evidence="5">Glycerophosphodiester phosphodiesterase</fullName>
    </recommendedName>
</protein>
<dbReference type="PANTHER" id="PTHR43805:SF1">
    <property type="entry name" value="GP-PDE DOMAIN-CONTAINING PROTEIN"/>
    <property type="match status" value="1"/>
</dbReference>
<sequence>MTDSAAALAATTAVPTAEELRAELDALFERVGRPLVITHRGTTLGSFPDNTVRAAIAALRSGTDVVEVDVIRSTDGEYYLFHNGYEGKHFAGAEDLRTLAAAEIDELSFCWQGERGTVRPTRLLDLLRALPEAWLNIDRSWFYWPELLDLLAEAGAARRVLLKSPPEPEALAALAAHPTPFLYYPIVTTPEQFAQVRSVPGLNLVGAEILAATSEDPYASPSAVAALAAEYPLVQVNALNLENGARLYLGHDDEKALLEGPEAGWGPLVRSGATAIQTDWPHLLREHLAQQGLRTGLSAPGL</sequence>
<dbReference type="InterPro" id="IPR032160">
    <property type="entry name" value="DUF4996"/>
</dbReference>
<dbReference type="InterPro" id="IPR030395">
    <property type="entry name" value="GP_PDE_dom"/>
</dbReference>
<dbReference type="EMBL" id="QOCI01000007">
    <property type="protein sequence ID" value="RRR18537.1"/>
    <property type="molecule type" value="Genomic_DNA"/>
</dbReference>
<name>A0A3R8RQT6_9MICO</name>
<dbReference type="RefSeq" id="WP_126987104.1">
    <property type="nucleotide sequence ID" value="NZ_ML133855.1"/>
</dbReference>
<gene>
    <name evidence="3" type="ORF">DS079_10075</name>
</gene>
<dbReference type="GeneID" id="78121367"/>
<dbReference type="GO" id="GO:0006629">
    <property type="term" value="P:lipid metabolic process"/>
    <property type="evidence" value="ECO:0007669"/>
    <property type="project" value="InterPro"/>
</dbReference>
<dbReference type="CDD" id="cd08566">
    <property type="entry name" value="GDPD_AtGDE_like"/>
    <property type="match status" value="1"/>
</dbReference>
<evidence type="ECO:0000259" key="2">
    <source>
        <dbReference type="Pfam" id="PF16387"/>
    </source>
</evidence>
<proteinExistence type="predicted"/>
<evidence type="ECO:0000259" key="1">
    <source>
        <dbReference type="Pfam" id="PF03009"/>
    </source>
</evidence>
<reference evidence="3 4" key="1">
    <citation type="submission" date="2018-07" db="EMBL/GenBank/DDBJ databases">
        <title>Brachybacteriurn paraconglorneratum KCTC 9916.</title>
        <authorList>
            <person name="Li Y."/>
        </authorList>
    </citation>
    <scope>NUCLEOTIDE SEQUENCE [LARGE SCALE GENOMIC DNA]</scope>
    <source>
        <strain evidence="3 4">KCTC 9916</strain>
    </source>
</reference>
<evidence type="ECO:0000313" key="4">
    <source>
        <dbReference type="Proteomes" id="UP000274327"/>
    </source>
</evidence>
<dbReference type="Gene3D" id="3.20.20.190">
    <property type="entry name" value="Phosphatidylinositol (PI) phosphodiesterase"/>
    <property type="match status" value="1"/>
</dbReference>
<dbReference type="SUPFAM" id="SSF51695">
    <property type="entry name" value="PLC-like phosphodiesterases"/>
    <property type="match status" value="1"/>
</dbReference>
<comment type="caution">
    <text evidence="3">The sequence shown here is derived from an EMBL/GenBank/DDBJ whole genome shotgun (WGS) entry which is preliminary data.</text>
</comment>
<organism evidence="3 4">
    <name type="scientific">Brachybacterium paraconglomeratum</name>
    <dbReference type="NCBI Taxonomy" id="173362"/>
    <lineage>
        <taxon>Bacteria</taxon>
        <taxon>Bacillati</taxon>
        <taxon>Actinomycetota</taxon>
        <taxon>Actinomycetes</taxon>
        <taxon>Micrococcales</taxon>
        <taxon>Dermabacteraceae</taxon>
        <taxon>Brachybacterium</taxon>
    </lineage>
</organism>
<feature type="domain" description="DUF4996" evidence="2">
    <location>
        <begin position="202"/>
        <end position="288"/>
    </location>
</feature>
<dbReference type="PANTHER" id="PTHR43805">
    <property type="entry name" value="GLYCEROPHOSPHORYL DIESTER PHOSPHODIESTERASE"/>
    <property type="match status" value="1"/>
</dbReference>
<dbReference type="GO" id="GO:0008081">
    <property type="term" value="F:phosphoric diester hydrolase activity"/>
    <property type="evidence" value="ECO:0007669"/>
    <property type="project" value="InterPro"/>
</dbReference>
<dbReference type="Pfam" id="PF03009">
    <property type="entry name" value="GDPD"/>
    <property type="match status" value="1"/>
</dbReference>
<dbReference type="Proteomes" id="UP000274327">
    <property type="component" value="Unassembled WGS sequence"/>
</dbReference>
<evidence type="ECO:0008006" key="5">
    <source>
        <dbReference type="Google" id="ProtNLM"/>
    </source>
</evidence>
<evidence type="ECO:0000313" key="3">
    <source>
        <dbReference type="EMBL" id="RRR18537.1"/>
    </source>
</evidence>
<keyword evidence="4" id="KW-1185">Reference proteome</keyword>